<dbReference type="EMBL" id="KV427617">
    <property type="protein sequence ID" value="KZT07898.1"/>
    <property type="molecule type" value="Genomic_DNA"/>
</dbReference>
<dbReference type="GeneID" id="63830819"/>
<accession>A0A165EW91</accession>
<proteinExistence type="predicted"/>
<evidence type="ECO:0008006" key="3">
    <source>
        <dbReference type="Google" id="ProtNLM"/>
    </source>
</evidence>
<reference evidence="1 2" key="1">
    <citation type="journal article" date="2016" name="Mol. Biol. Evol.">
        <title>Comparative Genomics of Early-Diverging Mushroom-Forming Fungi Provides Insights into the Origins of Lignocellulose Decay Capabilities.</title>
        <authorList>
            <person name="Nagy L.G."/>
            <person name="Riley R."/>
            <person name="Tritt A."/>
            <person name="Adam C."/>
            <person name="Daum C."/>
            <person name="Floudas D."/>
            <person name="Sun H."/>
            <person name="Yadav J.S."/>
            <person name="Pangilinan J."/>
            <person name="Larsson K.H."/>
            <person name="Matsuura K."/>
            <person name="Barry K."/>
            <person name="Labutti K."/>
            <person name="Kuo R."/>
            <person name="Ohm R.A."/>
            <person name="Bhattacharya S.S."/>
            <person name="Shirouzu T."/>
            <person name="Yoshinaga Y."/>
            <person name="Martin F.M."/>
            <person name="Grigoriev I.V."/>
            <person name="Hibbett D.S."/>
        </authorList>
    </citation>
    <scope>NUCLEOTIDE SEQUENCE [LARGE SCALE GENOMIC DNA]</scope>
    <source>
        <strain evidence="1 2">93-53</strain>
    </source>
</reference>
<keyword evidence="2" id="KW-1185">Reference proteome</keyword>
<dbReference type="OrthoDB" id="5404599at2759"/>
<evidence type="ECO:0000313" key="2">
    <source>
        <dbReference type="Proteomes" id="UP000076871"/>
    </source>
</evidence>
<dbReference type="InParanoid" id="A0A165EW91"/>
<name>A0A165EW91_9APHY</name>
<dbReference type="AlphaFoldDB" id="A0A165EW91"/>
<protein>
    <recommendedName>
        <fullName evidence="3">Aminoglycoside phosphotransferase domain-containing protein</fullName>
    </recommendedName>
</protein>
<organism evidence="1 2">
    <name type="scientific">Laetiporus sulphureus 93-53</name>
    <dbReference type="NCBI Taxonomy" id="1314785"/>
    <lineage>
        <taxon>Eukaryota</taxon>
        <taxon>Fungi</taxon>
        <taxon>Dikarya</taxon>
        <taxon>Basidiomycota</taxon>
        <taxon>Agaricomycotina</taxon>
        <taxon>Agaricomycetes</taxon>
        <taxon>Polyporales</taxon>
        <taxon>Laetiporus</taxon>
    </lineage>
</organism>
<gene>
    <name evidence="1" type="ORF">LAESUDRAFT_771110</name>
</gene>
<evidence type="ECO:0000313" key="1">
    <source>
        <dbReference type="EMBL" id="KZT07898.1"/>
    </source>
</evidence>
<dbReference type="STRING" id="1314785.A0A165EW91"/>
<sequence length="213" mass="25536">MDTSHVYHSDCISNMVHYKRRWPLNMWRSIQLFQSLNVAPAGEDGVYMLMIQMPGQQFGLRIGDLNSLSPRQLQVVEDTLRDWFDQLRSLVPPDPDAVCGFGGYSFKSYRISHMRRVGPFRSQKEFHMKLLENYEDELGEIASASHSKPHRICFTHIDFECAGWMPEYWEYTYVLYIQYPHYKEWCDLFTRIFPQYSTELEVEYRLWEFAFPW</sequence>
<dbReference type="RefSeq" id="XP_040765638.1">
    <property type="nucleotide sequence ID" value="XM_040913791.1"/>
</dbReference>
<dbReference type="Proteomes" id="UP000076871">
    <property type="component" value="Unassembled WGS sequence"/>
</dbReference>